<evidence type="ECO:0000313" key="1">
    <source>
        <dbReference type="EMBL" id="MPM15591.1"/>
    </source>
</evidence>
<protein>
    <recommendedName>
        <fullName evidence="2">Toxin HigB-2</fullName>
    </recommendedName>
</protein>
<comment type="caution">
    <text evidence="1">The sequence shown here is derived from an EMBL/GenBank/DDBJ whole genome shotgun (WGS) entry which is preliminary data.</text>
</comment>
<proteinExistence type="predicted"/>
<dbReference type="Pfam" id="PF06296">
    <property type="entry name" value="RelE"/>
    <property type="match status" value="1"/>
</dbReference>
<dbReference type="AlphaFoldDB" id="A0A644XII5"/>
<sequence length="119" mass="13602">MQINREFVMMPEFDRQWKHLGLGDEELRQLQEELLENPKAGAVLRGTGGLRKYRIAFPGRGKSGGGRVAYVDFTVHETIYLITAYPKSEKDNLTGKERNEIAKVIAVLEKGLQKQEIRE</sequence>
<accession>A0A644XII5</accession>
<organism evidence="1">
    <name type="scientific">bioreactor metagenome</name>
    <dbReference type="NCBI Taxonomy" id="1076179"/>
    <lineage>
        <taxon>unclassified sequences</taxon>
        <taxon>metagenomes</taxon>
        <taxon>ecological metagenomes</taxon>
    </lineage>
</organism>
<name>A0A644XII5_9ZZZZ</name>
<dbReference type="EMBL" id="VSSQ01002467">
    <property type="protein sequence ID" value="MPM15591.1"/>
    <property type="molecule type" value="Genomic_DNA"/>
</dbReference>
<evidence type="ECO:0008006" key="2">
    <source>
        <dbReference type="Google" id="ProtNLM"/>
    </source>
</evidence>
<reference evidence="1" key="1">
    <citation type="submission" date="2019-08" db="EMBL/GenBank/DDBJ databases">
        <authorList>
            <person name="Kucharzyk K."/>
            <person name="Murdoch R.W."/>
            <person name="Higgins S."/>
            <person name="Loffler F."/>
        </authorList>
    </citation>
    <scope>NUCLEOTIDE SEQUENCE</scope>
</reference>
<dbReference type="InterPro" id="IPR009387">
    <property type="entry name" value="HigB-2"/>
</dbReference>
<dbReference type="PIRSF" id="PIRSF039032">
    <property type="entry name" value="HigB-2"/>
    <property type="match status" value="1"/>
</dbReference>
<gene>
    <name evidence="1" type="ORF">SDC9_61962</name>
</gene>